<gene>
    <name evidence="2" type="ORF">YBT1518_09140</name>
</gene>
<dbReference type="InterPro" id="IPR018541">
    <property type="entry name" value="Ftsk_gamma"/>
</dbReference>
<accession>A0A9W3PF75</accession>
<organism evidence="2 3">
    <name type="scientific">Bacillus thuringiensis YBT-1518</name>
    <dbReference type="NCBI Taxonomy" id="529122"/>
    <lineage>
        <taxon>Bacteria</taxon>
        <taxon>Bacillati</taxon>
        <taxon>Bacillota</taxon>
        <taxon>Bacilli</taxon>
        <taxon>Bacillales</taxon>
        <taxon>Bacillaceae</taxon>
        <taxon>Bacillus</taxon>
        <taxon>Bacillus cereus group</taxon>
    </lineage>
</organism>
<dbReference type="KEGG" id="bthu:YBT1518_09140"/>
<dbReference type="Gene3D" id="1.10.10.10">
    <property type="entry name" value="Winged helix-like DNA-binding domain superfamily/Winged helix DNA-binding domain"/>
    <property type="match status" value="1"/>
</dbReference>
<dbReference type="GO" id="GO:0051301">
    <property type="term" value="P:cell division"/>
    <property type="evidence" value="ECO:0007669"/>
    <property type="project" value="UniProtKB-KW"/>
</dbReference>
<dbReference type="InterPro" id="IPR050206">
    <property type="entry name" value="FtsK/SpoIIIE/SftA"/>
</dbReference>
<dbReference type="SMART" id="SM00843">
    <property type="entry name" value="Ftsk_gamma"/>
    <property type="match status" value="1"/>
</dbReference>
<dbReference type="InterPro" id="IPR036390">
    <property type="entry name" value="WH_DNA-bd_sf"/>
</dbReference>
<dbReference type="SUPFAM" id="SSF46785">
    <property type="entry name" value="Winged helix' DNA-binding domain"/>
    <property type="match status" value="1"/>
</dbReference>
<dbReference type="InterPro" id="IPR036388">
    <property type="entry name" value="WH-like_DNA-bd_sf"/>
</dbReference>
<evidence type="ECO:0000259" key="1">
    <source>
        <dbReference type="SMART" id="SM00843"/>
    </source>
</evidence>
<reference evidence="2 3" key="1">
    <citation type="submission" date="2013-05" db="EMBL/GenBank/DDBJ databases">
        <title>Complete genome sequence of Bacillus thuringiensis YBT-1518, a typical strain with high toxicity to nematode.</title>
        <authorList>
            <person name="Wang P."/>
            <person name="Zhang C."/>
            <person name="Guo M."/>
            <person name="Guo S."/>
            <person name="Zhu Y."/>
            <person name="Zheng J."/>
            <person name="Zhu L."/>
            <person name="Ruan L."/>
            <person name="Peng D."/>
            <person name="Sun M."/>
        </authorList>
    </citation>
    <scope>NUCLEOTIDE SEQUENCE [LARGE SCALE GENOMIC DNA]</scope>
    <source>
        <strain evidence="2 3">YBT-1518</strain>
    </source>
</reference>
<dbReference type="PANTHER" id="PTHR22683">
    <property type="entry name" value="SPORULATION PROTEIN RELATED"/>
    <property type="match status" value="1"/>
</dbReference>
<evidence type="ECO:0000313" key="3">
    <source>
        <dbReference type="Proteomes" id="UP000018566"/>
    </source>
</evidence>
<dbReference type="AlphaFoldDB" id="A0A9W3PF75"/>
<proteinExistence type="predicted"/>
<dbReference type="Proteomes" id="UP000018566">
    <property type="component" value="Chromosome"/>
</dbReference>
<dbReference type="EMBL" id="CP005935">
    <property type="protein sequence ID" value="AHA71025.1"/>
    <property type="molecule type" value="Genomic_DNA"/>
</dbReference>
<name>A0A9W3PF75_BACTU</name>
<evidence type="ECO:0000313" key="2">
    <source>
        <dbReference type="EMBL" id="AHA71025.1"/>
    </source>
</evidence>
<protein>
    <submittedName>
        <fullName evidence="2">Cell division protein FtsK</fullName>
    </submittedName>
</protein>
<dbReference type="PANTHER" id="PTHR22683:SF41">
    <property type="entry name" value="DNA TRANSLOCASE FTSK"/>
    <property type="match status" value="1"/>
</dbReference>
<dbReference type="Pfam" id="PF09397">
    <property type="entry name" value="FtsK_gamma"/>
    <property type="match status" value="1"/>
</dbReference>
<keyword evidence="2" id="KW-0132">Cell division</keyword>
<feature type="domain" description="FtsK gamma" evidence="1">
    <location>
        <begin position="8"/>
        <end position="72"/>
    </location>
</feature>
<keyword evidence="2" id="KW-0131">Cell cycle</keyword>
<sequence length="72" mass="8189">MSGKYLSDEIAEKHYEEARECVIVMQAASVSMLQRRFRIGYTSAAKIINRLEENGVIGPYEGSKPREVLIKQ</sequence>